<dbReference type="GO" id="GO:0000976">
    <property type="term" value="F:transcription cis-regulatory region binding"/>
    <property type="evidence" value="ECO:0000318"/>
    <property type="project" value="GO_Central"/>
</dbReference>
<dbReference type="GO" id="GO:0005634">
    <property type="term" value="C:nucleus"/>
    <property type="evidence" value="ECO:0000318"/>
    <property type="project" value="GO_Central"/>
</dbReference>
<dbReference type="OMA" id="CACVEST"/>
<comment type="subcellular location">
    <subcellularLocation>
        <location evidence="1">Nucleus</location>
    </subcellularLocation>
</comment>
<protein>
    <recommendedName>
        <fullName evidence="7">BZIP domain-containing protein</fullName>
    </recommendedName>
</protein>
<dbReference type="InParanoid" id="M4E6M0"/>
<evidence type="ECO:0000256" key="5">
    <source>
        <dbReference type="ARBA" id="ARBA00023242"/>
    </source>
</evidence>
<reference evidence="8 9" key="2">
    <citation type="journal article" date="2018" name="Hortic Res">
        <title>Improved Brassica rapa reference genome by single-molecule sequencing and chromosome conformation capture technologies.</title>
        <authorList>
            <person name="Zhang L."/>
            <person name="Cai X."/>
            <person name="Wu J."/>
            <person name="Liu M."/>
            <person name="Grob S."/>
            <person name="Cheng F."/>
            <person name="Liang J."/>
            <person name="Cai C."/>
            <person name="Liu Z."/>
            <person name="Liu B."/>
            <person name="Wang F."/>
            <person name="Li S."/>
            <person name="Liu F."/>
            <person name="Li X."/>
            <person name="Cheng L."/>
            <person name="Yang W."/>
            <person name="Li M.H."/>
            <person name="Grossniklaus U."/>
            <person name="Zheng H."/>
            <person name="Wang X."/>
        </authorList>
    </citation>
    <scope>NUCLEOTIDE SEQUENCE [LARGE SCALE GENOMIC DNA]</scope>
    <source>
        <strain evidence="8 9">cv. Chiifu-401-42</strain>
    </source>
</reference>
<dbReference type="EnsemblPlants" id="Bra024424.1">
    <property type="protein sequence ID" value="Bra024424.1-P"/>
    <property type="gene ID" value="Bra024424"/>
</dbReference>
<evidence type="ECO:0000259" key="7">
    <source>
        <dbReference type="PROSITE" id="PS50217"/>
    </source>
</evidence>
<dbReference type="Gene3D" id="1.20.5.170">
    <property type="match status" value="1"/>
</dbReference>
<evidence type="ECO:0000256" key="4">
    <source>
        <dbReference type="ARBA" id="ARBA00023163"/>
    </source>
</evidence>
<accession>M4E6M0</accession>
<evidence type="ECO:0000313" key="9">
    <source>
        <dbReference type="Proteomes" id="UP000011750"/>
    </source>
</evidence>
<dbReference type="Proteomes" id="UP000011750">
    <property type="component" value="Chromosome A06"/>
</dbReference>
<dbReference type="STRING" id="51351.M4E6M0"/>
<feature type="region of interest" description="Disordered" evidence="6">
    <location>
        <begin position="114"/>
        <end position="163"/>
    </location>
</feature>
<dbReference type="InterPro" id="IPR045314">
    <property type="entry name" value="bZIP_plant_GBF1"/>
</dbReference>
<organism evidence="8 9">
    <name type="scientific">Brassica campestris</name>
    <name type="common">Field mustard</name>
    <dbReference type="NCBI Taxonomy" id="3711"/>
    <lineage>
        <taxon>Eukaryota</taxon>
        <taxon>Viridiplantae</taxon>
        <taxon>Streptophyta</taxon>
        <taxon>Embryophyta</taxon>
        <taxon>Tracheophyta</taxon>
        <taxon>Spermatophyta</taxon>
        <taxon>Magnoliopsida</taxon>
        <taxon>eudicotyledons</taxon>
        <taxon>Gunneridae</taxon>
        <taxon>Pentapetalae</taxon>
        <taxon>rosids</taxon>
        <taxon>malvids</taxon>
        <taxon>Brassicales</taxon>
        <taxon>Brassicaceae</taxon>
        <taxon>Brassiceae</taxon>
        <taxon>Brassica</taxon>
    </lineage>
</organism>
<dbReference type="SMART" id="SM00338">
    <property type="entry name" value="BRLZ"/>
    <property type="match status" value="1"/>
</dbReference>
<keyword evidence="4" id="KW-0804">Transcription</keyword>
<sequence>MFLRVEITVSKFQNRVLVYSIEGGCPMFFDIDGRGNNILPTFFALWEAPEILPSFMLKGVVRTIMSSNFTVFSSEPGTCSALESGLTPWNHASDIFSMFDSPVCPVEVNPGLEKTNSCPIQTRNDPNPGLEDTHLPDKDERRKKRKKSNRESARRSRIKKQKHLEEVRSQLNQLNTENRDLVNRLRYFMHHCQHAKMESDRLRLEHKVLLDKLLNLRQALVLRQVQQSSTCACVESTVVTVYHQNPSMI</sequence>
<dbReference type="HOGENOM" id="CLU_079478_1_0_1"/>
<feature type="compositionally biased region" description="Basic and acidic residues" evidence="6">
    <location>
        <begin position="131"/>
        <end position="140"/>
    </location>
</feature>
<keyword evidence="5" id="KW-0539">Nucleus</keyword>
<evidence type="ECO:0000256" key="3">
    <source>
        <dbReference type="ARBA" id="ARBA00023125"/>
    </source>
</evidence>
<dbReference type="GO" id="GO:0046982">
    <property type="term" value="F:protein heterodimerization activity"/>
    <property type="evidence" value="ECO:0007669"/>
    <property type="project" value="UniProtKB-ARBA"/>
</dbReference>
<feature type="domain" description="BZIP" evidence="7">
    <location>
        <begin position="139"/>
        <end position="202"/>
    </location>
</feature>
<dbReference type="AlphaFoldDB" id="M4E6M0"/>
<keyword evidence="9" id="KW-1185">Reference proteome</keyword>
<dbReference type="GO" id="GO:0045893">
    <property type="term" value="P:positive regulation of DNA-templated transcription"/>
    <property type="evidence" value="ECO:0000318"/>
    <property type="project" value="GO_Central"/>
</dbReference>
<keyword evidence="3" id="KW-0238">DNA-binding</keyword>
<dbReference type="PROSITE" id="PS50217">
    <property type="entry name" value="BZIP"/>
    <property type="match status" value="1"/>
</dbReference>
<dbReference type="Gramene" id="Bra024424.1">
    <property type="protein sequence ID" value="Bra024424.1-P"/>
    <property type="gene ID" value="Bra024424"/>
</dbReference>
<evidence type="ECO:0000256" key="2">
    <source>
        <dbReference type="ARBA" id="ARBA00023015"/>
    </source>
</evidence>
<dbReference type="InterPro" id="IPR041366">
    <property type="entry name" value="Pre-PUA"/>
</dbReference>
<evidence type="ECO:0000256" key="6">
    <source>
        <dbReference type="SAM" id="MobiDB-lite"/>
    </source>
</evidence>
<dbReference type="Pfam" id="PF00170">
    <property type="entry name" value="bZIP_1"/>
    <property type="match status" value="1"/>
</dbReference>
<dbReference type="GO" id="GO:0003700">
    <property type="term" value="F:DNA-binding transcription factor activity"/>
    <property type="evidence" value="ECO:0000318"/>
    <property type="project" value="GO_Central"/>
</dbReference>
<name>M4E6M0_BRACM</name>
<reference evidence="8 9" key="1">
    <citation type="journal article" date="2011" name="Nat. Genet.">
        <title>The genome of the mesopolyploid crop species Brassica rapa.</title>
        <authorList>
            <consortium name="Brassica rapa Genome Sequencing Project Consortium"/>
            <person name="Wang X."/>
            <person name="Wang H."/>
            <person name="Wang J."/>
            <person name="Sun R."/>
            <person name="Wu J."/>
            <person name="Liu S."/>
            <person name="Bai Y."/>
            <person name="Mun J.H."/>
            <person name="Bancroft I."/>
            <person name="Cheng F."/>
            <person name="Huang S."/>
            <person name="Li X."/>
            <person name="Hua W."/>
            <person name="Wang J."/>
            <person name="Wang X."/>
            <person name="Freeling M."/>
            <person name="Pires J.C."/>
            <person name="Paterson A.H."/>
            <person name="Chalhoub B."/>
            <person name="Wang B."/>
            <person name="Hayward A."/>
            <person name="Sharpe A.G."/>
            <person name="Park B.S."/>
            <person name="Weisshaar B."/>
            <person name="Liu B."/>
            <person name="Li B."/>
            <person name="Liu B."/>
            <person name="Tong C."/>
            <person name="Song C."/>
            <person name="Duran C."/>
            <person name="Peng C."/>
            <person name="Geng C."/>
            <person name="Koh C."/>
            <person name="Lin C."/>
            <person name="Edwards D."/>
            <person name="Mu D."/>
            <person name="Shen D."/>
            <person name="Soumpourou E."/>
            <person name="Li F."/>
            <person name="Fraser F."/>
            <person name="Conant G."/>
            <person name="Lassalle G."/>
            <person name="King G.J."/>
            <person name="Bonnema G."/>
            <person name="Tang H."/>
            <person name="Wang H."/>
            <person name="Belcram H."/>
            <person name="Zhou H."/>
            <person name="Hirakawa H."/>
            <person name="Abe H."/>
            <person name="Guo H."/>
            <person name="Wang H."/>
            <person name="Jin H."/>
            <person name="Parkin I.A."/>
            <person name="Batley J."/>
            <person name="Kim J.S."/>
            <person name="Just J."/>
            <person name="Li J."/>
            <person name="Xu J."/>
            <person name="Deng J."/>
            <person name="Kim J.A."/>
            <person name="Li J."/>
            <person name="Yu J."/>
            <person name="Meng J."/>
            <person name="Wang J."/>
            <person name="Min J."/>
            <person name="Poulain J."/>
            <person name="Wang J."/>
            <person name="Hatakeyama K."/>
            <person name="Wu K."/>
            <person name="Wang L."/>
            <person name="Fang L."/>
            <person name="Trick M."/>
            <person name="Links M.G."/>
            <person name="Zhao M."/>
            <person name="Jin M."/>
            <person name="Ramchiary N."/>
            <person name="Drou N."/>
            <person name="Berkman P.J."/>
            <person name="Cai Q."/>
            <person name="Huang Q."/>
            <person name="Li R."/>
            <person name="Tabata S."/>
            <person name="Cheng S."/>
            <person name="Zhang S."/>
            <person name="Zhang S."/>
            <person name="Huang S."/>
            <person name="Sato S."/>
            <person name="Sun S."/>
            <person name="Kwon S.J."/>
            <person name="Choi S.R."/>
            <person name="Lee T.H."/>
            <person name="Fan W."/>
            <person name="Zhao X."/>
            <person name="Tan X."/>
            <person name="Xu X."/>
            <person name="Wang Y."/>
            <person name="Qiu Y."/>
            <person name="Yin Y."/>
            <person name="Li Y."/>
            <person name="Du Y."/>
            <person name="Liao Y."/>
            <person name="Lim Y."/>
            <person name="Narusaka Y."/>
            <person name="Wang Y."/>
            <person name="Wang Z."/>
            <person name="Li Z."/>
            <person name="Wang Z."/>
            <person name="Xiong Z."/>
            <person name="Zhang Z."/>
        </authorList>
    </citation>
    <scope>NUCLEOTIDE SEQUENCE [LARGE SCALE GENOMIC DNA]</scope>
    <source>
        <strain evidence="8 9">cv. Chiifu-401-42</strain>
    </source>
</reference>
<dbReference type="InterPro" id="IPR004827">
    <property type="entry name" value="bZIP"/>
</dbReference>
<evidence type="ECO:0000313" key="8">
    <source>
        <dbReference type="EnsemblPlants" id="Bra024424.1-P"/>
    </source>
</evidence>
<dbReference type="SUPFAM" id="SSF57959">
    <property type="entry name" value="Leucine zipper domain"/>
    <property type="match status" value="1"/>
</dbReference>
<proteinExistence type="predicted"/>
<dbReference type="CDD" id="cd14702">
    <property type="entry name" value="bZIP_plant_GBF1"/>
    <property type="match status" value="1"/>
</dbReference>
<dbReference type="eggNOG" id="KOG2522">
    <property type="taxonomic scope" value="Eukaryota"/>
</dbReference>
<dbReference type="PANTHER" id="PTHR45764">
    <property type="entry name" value="BZIP TRANSCRIPTION FACTOR 44"/>
    <property type="match status" value="1"/>
</dbReference>
<evidence type="ECO:0000256" key="1">
    <source>
        <dbReference type="ARBA" id="ARBA00004123"/>
    </source>
</evidence>
<dbReference type="Pfam" id="PF17832">
    <property type="entry name" value="Pre-PUA"/>
    <property type="match status" value="1"/>
</dbReference>
<dbReference type="InterPro" id="IPR046347">
    <property type="entry name" value="bZIP_sf"/>
</dbReference>
<dbReference type="FunFam" id="1.20.5.170:FF:000020">
    <property type="entry name" value="BZIP transcription factor"/>
    <property type="match status" value="1"/>
</dbReference>
<reference evidence="8" key="3">
    <citation type="submission" date="2023-03" db="UniProtKB">
        <authorList>
            <consortium name="EnsemblPlants"/>
        </authorList>
    </citation>
    <scope>IDENTIFICATION</scope>
    <source>
        <strain evidence="8">cv. Chiifu-401-42</strain>
    </source>
</reference>
<dbReference type="Gene3D" id="3.10.400.20">
    <property type="match status" value="1"/>
</dbReference>
<keyword evidence="2" id="KW-0805">Transcription regulation</keyword>
<dbReference type="PANTHER" id="PTHR45764:SF51">
    <property type="entry name" value="BZIP DOMAIN-CONTAINING PROTEIN"/>
    <property type="match status" value="1"/>
</dbReference>
<feature type="compositionally biased region" description="Polar residues" evidence="6">
    <location>
        <begin position="114"/>
        <end position="125"/>
    </location>
</feature>
<dbReference type="PROSITE" id="PS00036">
    <property type="entry name" value="BZIP_BASIC"/>
    <property type="match status" value="1"/>
</dbReference>